<accession>A0A6C0CS38</accession>
<dbReference type="Pfam" id="PF04851">
    <property type="entry name" value="ResIII"/>
    <property type="match status" value="1"/>
</dbReference>
<dbReference type="InterPro" id="IPR006935">
    <property type="entry name" value="Helicase/UvrB_N"/>
</dbReference>
<dbReference type="AlphaFoldDB" id="A0A6C0CS38"/>
<organism evidence="2">
    <name type="scientific">viral metagenome</name>
    <dbReference type="NCBI Taxonomy" id="1070528"/>
    <lineage>
        <taxon>unclassified sequences</taxon>
        <taxon>metagenomes</taxon>
        <taxon>organismal metagenomes</taxon>
    </lineage>
</organism>
<evidence type="ECO:0000259" key="1">
    <source>
        <dbReference type="PROSITE" id="PS51192"/>
    </source>
</evidence>
<sequence>MVKEVNPNLEDPSFALKIAKMEEYGIYKIPYMTAFKDKETFEKNVNELCKFEKTYYQHFVSQYISKRSPYRSLLIYHALGSGKSCSAITIAEAFNQEQRLYDEPNIWIISRKALKGSFEQEIFRTLYLFSQDKDLRDQCTGDAYYRQIPNASQLPKDILLKRLHKMVQSKYKFFGYDQFANIIEKYKAEGTLAKLVQNKVIIIDEAHNLRNLEFIGEHRKKIVEPLIDVLEQGSNNRLVLLSATPMYNESEEILWLLSLLLLNDHRKNILDPFNLPHFYTKTGKPNVKLFNLCKQLSQTYISYIKGNNPFTFATRLSPPEDEVSFLKNIPPISLANELIPKYEQNWLDFIKDGLVTSPLGRVQLEALAYYKTKKRKPSTATLRQLQICAYKKHLGKDKYDYQEGKDGLTAVLRRVDELEPIQYVYSKKNESIFDPALPHLQEHACKLATLAKLISSSKGIVIIYTMFVWGGVVPTAIMLEHLGFSRYKERDFLKMENKATQPVKYAGIIKPTYCILSGETDKEIMGSTHIDDLLNDINAPENQNGEKIKVVVISPVAGEGLSFKNIREMHILDPWYHLNNQEQAIGRAIRNCSHSSLPIEQRNVTVFLHTTIYPDNHKETSDLHAYRLASIKYQHIQEVDKIIQENSLDCSLMKNINYFPKSLFPFRVILKTSRGRQLPYQYGDLSKDEIQCKGTNDLAQDTRSFRYESYQSFIPTLQQKLRKFLEKNYKEQSINSYTYEELLSFIHPNRELSTKVLESTLLPYPLWGKMVLLYHNNQFIVGTLDTTLPSAKRLQWSEEDKMAMIEPIICSLVQIFEPLEEESIPIATLKLFQALDSDCWRSFAEQIIQTPTANLSPKLSKALSILEAQGAFILKKELPIETPSPYVGYVNLFSNESSFEVIIWDEDSFREATTNEISRIKKQRVYYEFTNPMKMKIVNTIGIFQRYKNPKDPKSPYRFQFKLGFNNEKGKRSGVVCDTGLKKPQIESELMKYTKKNIKGNVSQICFQLMYELLKDGKLWMPALYKPK</sequence>
<dbReference type="InterPro" id="IPR027417">
    <property type="entry name" value="P-loop_NTPase"/>
</dbReference>
<dbReference type="GO" id="GO:0016787">
    <property type="term" value="F:hydrolase activity"/>
    <property type="evidence" value="ECO:0007669"/>
    <property type="project" value="InterPro"/>
</dbReference>
<protein>
    <recommendedName>
        <fullName evidence="1">Helicase ATP-binding domain-containing protein</fullName>
    </recommendedName>
</protein>
<dbReference type="SMART" id="SM00487">
    <property type="entry name" value="DEXDc"/>
    <property type="match status" value="1"/>
</dbReference>
<reference evidence="2" key="1">
    <citation type="journal article" date="2020" name="Nature">
        <title>Giant virus diversity and host interactions through global metagenomics.</title>
        <authorList>
            <person name="Schulz F."/>
            <person name="Roux S."/>
            <person name="Paez-Espino D."/>
            <person name="Jungbluth S."/>
            <person name="Walsh D.A."/>
            <person name="Denef V.J."/>
            <person name="McMahon K.D."/>
            <person name="Konstantinidis K.T."/>
            <person name="Eloe-Fadrosh E.A."/>
            <person name="Kyrpides N.C."/>
            <person name="Woyke T."/>
        </authorList>
    </citation>
    <scope>NUCLEOTIDE SEQUENCE</scope>
    <source>
        <strain evidence="2">GVMAG-M-3300021962-46</strain>
    </source>
</reference>
<evidence type="ECO:0000313" key="2">
    <source>
        <dbReference type="EMBL" id="QHT06962.1"/>
    </source>
</evidence>
<feature type="domain" description="Helicase ATP-binding" evidence="1">
    <location>
        <begin position="64"/>
        <end position="263"/>
    </location>
</feature>
<name>A0A6C0CS38_9ZZZZ</name>
<dbReference type="Pfam" id="PF00271">
    <property type="entry name" value="Helicase_C"/>
    <property type="match status" value="1"/>
</dbReference>
<proteinExistence type="predicted"/>
<dbReference type="EMBL" id="MN739479">
    <property type="protein sequence ID" value="QHT06962.1"/>
    <property type="molecule type" value="Genomic_DNA"/>
</dbReference>
<dbReference type="InterPro" id="IPR001650">
    <property type="entry name" value="Helicase_C-like"/>
</dbReference>
<dbReference type="GO" id="GO:0003677">
    <property type="term" value="F:DNA binding"/>
    <property type="evidence" value="ECO:0007669"/>
    <property type="project" value="InterPro"/>
</dbReference>
<dbReference type="PROSITE" id="PS51192">
    <property type="entry name" value="HELICASE_ATP_BIND_1"/>
    <property type="match status" value="1"/>
</dbReference>
<dbReference type="InterPro" id="IPR014001">
    <property type="entry name" value="Helicase_ATP-bd"/>
</dbReference>
<dbReference type="Gene3D" id="3.40.50.300">
    <property type="entry name" value="P-loop containing nucleotide triphosphate hydrolases"/>
    <property type="match status" value="2"/>
</dbReference>
<dbReference type="GO" id="GO:0005524">
    <property type="term" value="F:ATP binding"/>
    <property type="evidence" value="ECO:0007669"/>
    <property type="project" value="InterPro"/>
</dbReference>
<dbReference type="SUPFAM" id="SSF52540">
    <property type="entry name" value="P-loop containing nucleoside triphosphate hydrolases"/>
    <property type="match status" value="2"/>
</dbReference>